<dbReference type="Proteomes" id="UP001164653">
    <property type="component" value="Chromosome"/>
</dbReference>
<dbReference type="KEGG" id="dpf:ON006_00270"/>
<keyword evidence="2" id="KW-1185">Reference proteome</keyword>
<dbReference type="PROSITE" id="PS51257">
    <property type="entry name" value="PROKAR_LIPOPROTEIN"/>
    <property type="match status" value="1"/>
</dbReference>
<dbReference type="AlphaFoldDB" id="A0A9E8NDC5"/>
<accession>A0A9E8NDC5</accession>
<gene>
    <name evidence="1" type="ORF">ON006_00270</name>
</gene>
<proteinExistence type="predicted"/>
<dbReference type="RefSeq" id="WP_244824703.1">
    <property type="nucleotide sequence ID" value="NZ_CP112998.1"/>
</dbReference>
<dbReference type="EMBL" id="CP112998">
    <property type="protein sequence ID" value="WAC12401.1"/>
    <property type="molecule type" value="Genomic_DNA"/>
</dbReference>
<sequence length="186" mass="20749">MKQQPPLKIASLFFRLLLILTLSIFLFSCKGGSDDVEPSADFVKFKVDGKEVSQANAKGKWDLECRFMGYETAGYRFQLGLSTVTGDAPSFSIHFNTNEKYVANKDYTSIDPKTPNTYSYADFKAPTDDLIIQSKSFNLSGGVTILLTDITEDRVKGKFTVNANHVFDSKQPSITDGEFSAKRRNL</sequence>
<evidence type="ECO:0000313" key="2">
    <source>
        <dbReference type="Proteomes" id="UP001164653"/>
    </source>
</evidence>
<protein>
    <submittedName>
        <fullName evidence="1">Uncharacterized protein</fullName>
    </submittedName>
</protein>
<reference evidence="1" key="1">
    <citation type="submission" date="2022-11" db="EMBL/GenBank/DDBJ databases">
        <title>Dyadobacter pollutisoli sp. nov., isolated from plastic dumped soil.</title>
        <authorList>
            <person name="Kim J.M."/>
            <person name="Kim K.R."/>
            <person name="Lee J.K."/>
            <person name="Hao L."/>
            <person name="Jeon C.O."/>
        </authorList>
    </citation>
    <scope>NUCLEOTIDE SEQUENCE</scope>
    <source>
        <strain evidence="1">U1</strain>
    </source>
</reference>
<name>A0A9E8NDC5_9BACT</name>
<organism evidence="1 2">
    <name type="scientific">Dyadobacter pollutisoli</name>
    <dbReference type="NCBI Taxonomy" id="2910158"/>
    <lineage>
        <taxon>Bacteria</taxon>
        <taxon>Pseudomonadati</taxon>
        <taxon>Bacteroidota</taxon>
        <taxon>Cytophagia</taxon>
        <taxon>Cytophagales</taxon>
        <taxon>Spirosomataceae</taxon>
        <taxon>Dyadobacter</taxon>
    </lineage>
</organism>
<evidence type="ECO:0000313" key="1">
    <source>
        <dbReference type="EMBL" id="WAC12401.1"/>
    </source>
</evidence>